<feature type="transmembrane region" description="Helical" evidence="14">
    <location>
        <begin position="126"/>
        <end position="145"/>
    </location>
</feature>
<dbReference type="InterPro" id="IPR005821">
    <property type="entry name" value="Ion_trans_dom"/>
</dbReference>
<evidence type="ECO:0000256" key="8">
    <source>
        <dbReference type="ARBA" id="ARBA00023054"/>
    </source>
</evidence>
<feature type="transmembrane region" description="Helical" evidence="14">
    <location>
        <begin position="57"/>
        <end position="78"/>
    </location>
</feature>
<evidence type="ECO:0000256" key="1">
    <source>
        <dbReference type="ARBA" id="ARBA00004651"/>
    </source>
</evidence>
<keyword evidence="8" id="KW-0175">Coiled coil</keyword>
<keyword evidence="4" id="KW-1003">Cell membrane</keyword>
<dbReference type="PANTHER" id="PTHR46480">
    <property type="entry name" value="F20B24.22"/>
    <property type="match status" value="1"/>
</dbReference>
<feature type="compositionally biased region" description="Basic and acidic residues" evidence="13">
    <location>
        <begin position="198"/>
        <end position="215"/>
    </location>
</feature>
<dbReference type="Pfam" id="PF00520">
    <property type="entry name" value="Ion_trans"/>
    <property type="match status" value="1"/>
</dbReference>
<name>A0ABN8SGL4_9CNID</name>
<dbReference type="SUPFAM" id="SSF81324">
    <property type="entry name" value="Voltage-gated potassium channels"/>
    <property type="match status" value="1"/>
</dbReference>
<keyword evidence="11" id="KW-0407">Ion channel</keyword>
<evidence type="ECO:0000256" key="3">
    <source>
        <dbReference type="ARBA" id="ARBA00022448"/>
    </source>
</evidence>
<evidence type="ECO:0000256" key="11">
    <source>
        <dbReference type="ARBA" id="ARBA00023303"/>
    </source>
</evidence>
<evidence type="ECO:0000256" key="4">
    <source>
        <dbReference type="ARBA" id="ARBA00022475"/>
    </source>
</evidence>
<keyword evidence="7 14" id="KW-1133">Transmembrane helix</keyword>
<protein>
    <recommendedName>
        <fullName evidence="2">Voltage-gated hydrogen channel 1</fullName>
    </recommendedName>
    <alternativeName>
        <fullName evidence="12">Hydrogen voltage-gated channel 1</fullName>
    </alternativeName>
</protein>
<keyword evidence="9" id="KW-0406">Ion transport</keyword>
<evidence type="ECO:0000313" key="17">
    <source>
        <dbReference type="Proteomes" id="UP001159427"/>
    </source>
</evidence>
<keyword evidence="5 14" id="KW-0812">Transmembrane</keyword>
<proteinExistence type="predicted"/>
<accession>A0ABN8SGL4</accession>
<feature type="domain" description="Ion transport" evidence="15">
    <location>
        <begin position="61"/>
        <end position="170"/>
    </location>
</feature>
<gene>
    <name evidence="16" type="ORF">PEVE_00019987</name>
</gene>
<organism evidence="16 17">
    <name type="scientific">Porites evermanni</name>
    <dbReference type="NCBI Taxonomy" id="104178"/>
    <lineage>
        <taxon>Eukaryota</taxon>
        <taxon>Metazoa</taxon>
        <taxon>Cnidaria</taxon>
        <taxon>Anthozoa</taxon>
        <taxon>Hexacorallia</taxon>
        <taxon>Scleractinia</taxon>
        <taxon>Fungiina</taxon>
        <taxon>Poritidae</taxon>
        <taxon>Porites</taxon>
    </lineage>
</organism>
<sequence>MEESSKVKRDDTDGRRTYREIWQRRLTETYQQGSCEECCSVLRHLIAEMLTGMTWQLGLLVLVLIEVFINLILMLVEFHVIKDETHLARILLHFLGIFILGIFVLEVLLKFYSMGCEYYLKDKMEIFDAFIVLSAFTIEIVLSVLRARKAWKGFSFIIILRLWRIFRVVTNLVVFGEDFYELIEEDGAKPAQQEETETEKGTEKSEEKQALTRSD</sequence>
<evidence type="ECO:0000256" key="14">
    <source>
        <dbReference type="SAM" id="Phobius"/>
    </source>
</evidence>
<dbReference type="Gene3D" id="1.20.120.350">
    <property type="entry name" value="Voltage-gated potassium channels. Chain C"/>
    <property type="match status" value="1"/>
</dbReference>
<feature type="region of interest" description="Disordered" evidence="13">
    <location>
        <begin position="187"/>
        <end position="215"/>
    </location>
</feature>
<evidence type="ECO:0000256" key="13">
    <source>
        <dbReference type="SAM" id="MobiDB-lite"/>
    </source>
</evidence>
<evidence type="ECO:0000256" key="12">
    <source>
        <dbReference type="ARBA" id="ARBA00031989"/>
    </source>
</evidence>
<comment type="subcellular location">
    <subcellularLocation>
        <location evidence="1">Cell membrane</location>
        <topology evidence="1">Multi-pass membrane protein</topology>
    </subcellularLocation>
</comment>
<reference evidence="16 17" key="1">
    <citation type="submission" date="2022-05" db="EMBL/GenBank/DDBJ databases">
        <authorList>
            <consortium name="Genoscope - CEA"/>
            <person name="William W."/>
        </authorList>
    </citation>
    <scope>NUCLEOTIDE SEQUENCE [LARGE SCALE GENOMIC DNA]</scope>
</reference>
<evidence type="ECO:0000256" key="2">
    <source>
        <dbReference type="ARBA" id="ARBA00015897"/>
    </source>
</evidence>
<dbReference type="InterPro" id="IPR027359">
    <property type="entry name" value="Volt_channel_dom_sf"/>
</dbReference>
<evidence type="ECO:0000313" key="16">
    <source>
        <dbReference type="EMBL" id="CAH3190011.1"/>
    </source>
</evidence>
<dbReference type="PANTHER" id="PTHR46480:SF1">
    <property type="entry name" value="VOLTAGE-GATED HYDROGEN CHANNEL 1"/>
    <property type="match status" value="1"/>
</dbReference>
<evidence type="ECO:0000256" key="6">
    <source>
        <dbReference type="ARBA" id="ARBA00022882"/>
    </source>
</evidence>
<dbReference type="InterPro" id="IPR031846">
    <property type="entry name" value="Hvcn1"/>
</dbReference>
<evidence type="ECO:0000256" key="10">
    <source>
        <dbReference type="ARBA" id="ARBA00023136"/>
    </source>
</evidence>
<keyword evidence="3" id="KW-0813">Transport</keyword>
<comment type="caution">
    <text evidence="16">The sequence shown here is derived from an EMBL/GenBank/DDBJ whole genome shotgun (WGS) entry which is preliminary data.</text>
</comment>
<dbReference type="Proteomes" id="UP001159427">
    <property type="component" value="Unassembled WGS sequence"/>
</dbReference>
<evidence type="ECO:0000256" key="5">
    <source>
        <dbReference type="ARBA" id="ARBA00022692"/>
    </source>
</evidence>
<keyword evidence="6" id="KW-0851">Voltage-gated channel</keyword>
<dbReference type="EMBL" id="CALNXI010002690">
    <property type="protein sequence ID" value="CAH3190011.1"/>
    <property type="molecule type" value="Genomic_DNA"/>
</dbReference>
<evidence type="ECO:0000259" key="15">
    <source>
        <dbReference type="Pfam" id="PF00520"/>
    </source>
</evidence>
<feature type="transmembrane region" description="Helical" evidence="14">
    <location>
        <begin position="90"/>
        <end position="114"/>
    </location>
</feature>
<evidence type="ECO:0000256" key="7">
    <source>
        <dbReference type="ARBA" id="ARBA00022989"/>
    </source>
</evidence>
<keyword evidence="10 14" id="KW-0472">Membrane</keyword>
<evidence type="ECO:0000256" key="9">
    <source>
        <dbReference type="ARBA" id="ARBA00023065"/>
    </source>
</evidence>
<keyword evidence="17" id="KW-1185">Reference proteome</keyword>